<dbReference type="InterPro" id="IPR045867">
    <property type="entry name" value="DNA-dir_RpoC_beta_prime"/>
</dbReference>
<dbReference type="GO" id="GO:0006351">
    <property type="term" value="P:DNA-templated transcription"/>
    <property type="evidence" value="ECO:0007669"/>
    <property type="project" value="InterPro"/>
</dbReference>
<dbReference type="GO" id="GO:0000428">
    <property type="term" value="C:DNA-directed RNA polymerase complex"/>
    <property type="evidence" value="ECO:0007669"/>
    <property type="project" value="UniProtKB-KW"/>
</dbReference>
<evidence type="ECO:0000256" key="3">
    <source>
        <dbReference type="ARBA" id="ARBA00022478"/>
    </source>
</evidence>
<evidence type="ECO:0000256" key="4">
    <source>
        <dbReference type="ARBA" id="ARBA00022679"/>
    </source>
</evidence>
<dbReference type="GO" id="GO:0003677">
    <property type="term" value="F:DNA binding"/>
    <property type="evidence" value="ECO:0007669"/>
    <property type="project" value="InterPro"/>
</dbReference>
<dbReference type="GO" id="GO:0046872">
    <property type="term" value="F:metal ion binding"/>
    <property type="evidence" value="ECO:0007669"/>
    <property type="project" value="UniProtKB-KW"/>
</dbReference>
<dbReference type="EC" id="2.7.7.6" evidence="2"/>
<organism evidence="10">
    <name type="scientific">Nephromyces sp. ex Molgula occidentalis</name>
    <dbReference type="NCBI Taxonomy" id="2544991"/>
    <lineage>
        <taxon>Eukaryota</taxon>
        <taxon>Sar</taxon>
        <taxon>Alveolata</taxon>
        <taxon>Apicomplexa</taxon>
        <taxon>Aconoidasida</taxon>
        <taxon>Nephromycida</taxon>
        <taxon>Nephromyces</taxon>
    </lineage>
</organism>
<evidence type="ECO:0000256" key="7">
    <source>
        <dbReference type="ARBA" id="ARBA00023163"/>
    </source>
</evidence>
<keyword evidence="6" id="KW-0479">Metal-binding</keyword>
<evidence type="ECO:0000259" key="9">
    <source>
        <dbReference type="Pfam" id="PF04998"/>
    </source>
</evidence>
<dbReference type="EMBL" id="MK573204">
    <property type="protein sequence ID" value="QEM01701.1"/>
    <property type="molecule type" value="Genomic_DNA"/>
</dbReference>
<keyword evidence="4" id="KW-0808">Transferase</keyword>
<name>A0A5C1H7V8_9APIC</name>
<evidence type="ECO:0000256" key="1">
    <source>
        <dbReference type="ARBA" id="ARBA00004026"/>
    </source>
</evidence>
<reference evidence="10" key="1">
    <citation type="journal article" date="2019" name="Genome Biol. Evol.">
        <title>Nephromyces represents a diverse and novel lineage of the Apicomplexa that has retained apicoplasts.</title>
        <authorList>
            <person name="Munoz-Gomez S.A."/>
            <person name="Durnin K."/>
            <person name="Eme L."/>
            <person name="Paight C."/>
            <person name="Lane C.E."/>
            <person name="Saffo M.B."/>
            <person name="Slamovits C.H."/>
        </authorList>
    </citation>
    <scope>NUCLEOTIDE SEQUENCE</scope>
    <source>
        <strain evidence="10">638</strain>
    </source>
</reference>
<dbReference type="InterPro" id="IPR007081">
    <property type="entry name" value="RNA_pol_Rpb1_5"/>
</dbReference>
<evidence type="ECO:0000313" key="10">
    <source>
        <dbReference type="EMBL" id="QEM01701.1"/>
    </source>
</evidence>
<evidence type="ECO:0000256" key="6">
    <source>
        <dbReference type="ARBA" id="ARBA00022723"/>
    </source>
</evidence>
<accession>A0A5C1H7V8</accession>
<dbReference type="InterPro" id="IPR038120">
    <property type="entry name" value="Rpb1_funnel_sf"/>
</dbReference>
<feature type="domain" description="RNA polymerase Rpb1" evidence="9">
    <location>
        <begin position="162"/>
        <end position="325"/>
    </location>
</feature>
<comment type="function">
    <text evidence="1">DNA-dependent RNA polymerase catalyzes the transcription of DNA into RNA using the four ribonucleoside triphosphates as substrates.</text>
</comment>
<keyword evidence="7" id="KW-0804">Transcription</keyword>
<evidence type="ECO:0000256" key="5">
    <source>
        <dbReference type="ARBA" id="ARBA00022695"/>
    </source>
</evidence>
<dbReference type="SUPFAM" id="SSF64484">
    <property type="entry name" value="beta and beta-prime subunits of DNA dependent RNA-polymerase"/>
    <property type="match status" value="1"/>
</dbReference>
<evidence type="ECO:0000256" key="8">
    <source>
        <dbReference type="ARBA" id="ARBA00048552"/>
    </source>
</evidence>
<keyword evidence="3 10" id="KW-0240">DNA-directed RNA polymerase</keyword>
<evidence type="ECO:0000256" key="2">
    <source>
        <dbReference type="ARBA" id="ARBA00012418"/>
    </source>
</evidence>
<dbReference type="PANTHER" id="PTHR19376">
    <property type="entry name" value="DNA-DIRECTED RNA POLYMERASE"/>
    <property type="match status" value="1"/>
</dbReference>
<proteinExistence type="predicted"/>
<dbReference type="AlphaFoldDB" id="A0A5C1H7V8"/>
<dbReference type="Gene3D" id="1.10.132.30">
    <property type="match status" value="1"/>
</dbReference>
<sequence length="570" mass="67355">MINYHIYNSNFNQINLEKQLLKYFKFNTGAYFLQELMFLGFDYAWKYSFSLNLESFKNYFYLNELLRKNENLRLTSLWNYSILNLISYNSTFKISKILTKFFECINEYKSLYSQDTILHLMITTGAKANFVQLLQWIGIRGFLSNNQGRLYEIPVMQNFSRGLNLYEYFISCYGARKGVIDTAIKTADSGYLTRRLIEVSRDIVIKEVNCGTNATVYNTFNWDCSGHFTDKNDIIFIKGLKLSNFQNQIKLKNLRMVKQINFRSIFTCSSGKMICNQCYNFKVSLNQTNLGESVGILAAQSIGEPATQLTLRTFHTGGVFTKLKMNLEDKQFKHFNTFKFLWLNNNFKIFRWKIFTHYKNLFLNSHLISFKDGGIIEKQVGEDLKHQVNHILSWVNECRFQYKTLYNSIQVIKLKVNCLSSTSIYKPYQIFNLNPINLIKNSFTDNMNKIQIIPDNSAIQYFTNRLIYIITKNANSEWIIKNLNKNIIYPTTLGVKLISNNFKLKNLNNFNWTKRWSITTHLSSKFLLLYWQNRFLNFKLTFFNKYFSYLNSKNVSSYRFISNKGYFNLN</sequence>
<protein>
    <recommendedName>
        <fullName evidence="2">DNA-directed RNA polymerase</fullName>
        <ecNumber evidence="2">2.7.7.6</ecNumber>
    </recommendedName>
</protein>
<dbReference type="PANTHER" id="PTHR19376:SF54">
    <property type="entry name" value="DNA-DIRECTED RNA POLYMERASE SUBUNIT BETA"/>
    <property type="match status" value="1"/>
</dbReference>
<keyword evidence="5" id="KW-0548">Nucleotidyltransferase</keyword>
<dbReference type="Pfam" id="PF04998">
    <property type="entry name" value="RNA_pol_Rpb1_5"/>
    <property type="match status" value="1"/>
</dbReference>
<dbReference type="GO" id="GO:0003899">
    <property type="term" value="F:DNA-directed RNA polymerase activity"/>
    <property type="evidence" value="ECO:0007669"/>
    <property type="project" value="UniProtKB-EC"/>
</dbReference>
<comment type="catalytic activity">
    <reaction evidence="8">
        <text>RNA(n) + a ribonucleoside 5'-triphosphate = RNA(n+1) + diphosphate</text>
        <dbReference type="Rhea" id="RHEA:21248"/>
        <dbReference type="Rhea" id="RHEA-COMP:14527"/>
        <dbReference type="Rhea" id="RHEA-COMP:17342"/>
        <dbReference type="ChEBI" id="CHEBI:33019"/>
        <dbReference type="ChEBI" id="CHEBI:61557"/>
        <dbReference type="ChEBI" id="CHEBI:140395"/>
        <dbReference type="EC" id="2.7.7.6"/>
    </reaction>
</comment>
<gene>
    <name evidence="10" type="primary">rpoC2A</name>
</gene>